<keyword evidence="2" id="KW-1185">Reference proteome</keyword>
<accession>A0ABN7WSV6</accession>
<gene>
    <name evidence="1" type="ORF">GMARGA_LOCUS34676</name>
</gene>
<sequence>LDPSTVYSSDEPIEYYKESNECSFEEDNISYYNETGIYSSEELDDDQNSCEFTSKASSNCNSCDELSSDDKSSSNSLSTSVENEFFDDIADKALDSDKLSQNIGDFLPYFENTTTALMFSWIQKNSIATNAYDKLVEILHHLQFNLDHVVKNIQFFKYWRQKLSLMLIYSRPINISTMKTSSKSNKIKKCYYLSIKDIIWNVLNNPSLMRHMYFGPGQEVTYKSEYWHGNLWSESPLYGQESITINNISSQSGEVWLVDQVINNLVNKHEVIGHASITISSNNKEQYSYYINEIIYKFKGHWKIQNILLEYQHPFEYATVFLLSSENIPVLKLFLDLYYDDFGTYQNIYHLLEIKSLESGQLMKIQDQEYWVIASLGVVIADLPQGNNLAGIKRHSANKRYRTCQGHLPNPISHHESFMMSNYLRLAMVIPFILNRFLKVWHIKSIELTNIQQQINANHTNLVSKSLIKCWVLVAKLAQLVFKKSYSTDDYKNLQKCLETESQILTQ</sequence>
<feature type="non-terminal residue" evidence="1">
    <location>
        <position position="1"/>
    </location>
</feature>
<evidence type="ECO:0000313" key="1">
    <source>
        <dbReference type="EMBL" id="CAG8839943.1"/>
    </source>
</evidence>
<proteinExistence type="predicted"/>
<organism evidence="1 2">
    <name type="scientific">Gigaspora margarita</name>
    <dbReference type="NCBI Taxonomy" id="4874"/>
    <lineage>
        <taxon>Eukaryota</taxon>
        <taxon>Fungi</taxon>
        <taxon>Fungi incertae sedis</taxon>
        <taxon>Mucoromycota</taxon>
        <taxon>Glomeromycotina</taxon>
        <taxon>Glomeromycetes</taxon>
        <taxon>Diversisporales</taxon>
        <taxon>Gigasporaceae</taxon>
        <taxon>Gigaspora</taxon>
    </lineage>
</organism>
<comment type="caution">
    <text evidence="1">The sequence shown here is derived from an EMBL/GenBank/DDBJ whole genome shotgun (WGS) entry which is preliminary data.</text>
</comment>
<feature type="non-terminal residue" evidence="1">
    <location>
        <position position="507"/>
    </location>
</feature>
<name>A0ABN7WSV6_GIGMA</name>
<evidence type="ECO:0000313" key="2">
    <source>
        <dbReference type="Proteomes" id="UP000789901"/>
    </source>
</evidence>
<protein>
    <submittedName>
        <fullName evidence="1">12397_t:CDS:1</fullName>
    </submittedName>
</protein>
<reference evidence="1 2" key="1">
    <citation type="submission" date="2021-06" db="EMBL/GenBank/DDBJ databases">
        <authorList>
            <person name="Kallberg Y."/>
            <person name="Tangrot J."/>
            <person name="Rosling A."/>
        </authorList>
    </citation>
    <scope>NUCLEOTIDE SEQUENCE [LARGE SCALE GENOMIC DNA]</scope>
    <source>
        <strain evidence="1 2">120-4 pot B 10/14</strain>
    </source>
</reference>
<dbReference type="EMBL" id="CAJVQB010061625">
    <property type="protein sequence ID" value="CAG8839943.1"/>
    <property type="molecule type" value="Genomic_DNA"/>
</dbReference>
<dbReference type="Proteomes" id="UP000789901">
    <property type="component" value="Unassembled WGS sequence"/>
</dbReference>